<keyword evidence="8 18" id="KW-1114">Inhibition of host interferon signaling pathway by virus</keyword>
<evidence type="ECO:0000256" key="3">
    <source>
        <dbReference type="ARBA" id="ARBA00022562"/>
    </source>
</evidence>
<dbReference type="HAMAP" id="MF_04004">
    <property type="entry name" value="PPV_E7"/>
    <property type="match status" value="1"/>
</dbReference>
<comment type="caution">
    <text evidence="18">Lacks conserved residue(s) required for the propagation of feature annotation.</text>
</comment>
<proteinExistence type="inferred from homology"/>
<evidence type="ECO:0000256" key="11">
    <source>
        <dbReference type="ARBA" id="ARBA00023125"/>
    </source>
</evidence>
<organism evidence="20 21">
    <name type="scientific">Canis familiaris papillomavirus 13</name>
    <dbReference type="NCBI Taxonomy" id="1226723"/>
    <lineage>
        <taxon>Viruses</taxon>
        <taxon>Monodnaviria</taxon>
        <taxon>Shotokuvirae</taxon>
        <taxon>Cossaviricota</taxon>
        <taxon>Papovaviricetes</taxon>
        <taxon>Zurhausenvirales</taxon>
        <taxon>Papillomaviridae</taxon>
        <taxon>Firstpapillomavirinae</taxon>
        <taxon>Taupapillomavirus</taxon>
        <taxon>Taupapillomavirus 2</taxon>
    </lineage>
</organism>
<keyword evidence="14 18" id="KW-1035">Host cytoplasm</keyword>
<evidence type="ECO:0000256" key="10">
    <source>
        <dbReference type="ARBA" id="ARBA00023015"/>
    </source>
</evidence>
<feature type="short sequence motif" description="Nuclear export signal" evidence="18">
    <location>
        <begin position="69"/>
        <end position="77"/>
    </location>
</feature>
<evidence type="ECO:0000256" key="4">
    <source>
        <dbReference type="ARBA" id="ARBA00022581"/>
    </source>
</evidence>
<dbReference type="GO" id="GO:0006351">
    <property type="term" value="P:DNA-templated transcription"/>
    <property type="evidence" value="ECO:0007669"/>
    <property type="project" value="UniProtKB-UniRule"/>
</dbReference>
<dbReference type="RefSeq" id="YP_009021235.1">
    <property type="nucleotide sequence ID" value="NC_023852.1"/>
</dbReference>
<evidence type="ECO:0000256" key="9">
    <source>
        <dbReference type="ARBA" id="ARBA00022833"/>
    </source>
</evidence>
<evidence type="ECO:0000256" key="16">
    <source>
        <dbReference type="ARBA" id="ARBA00023280"/>
    </source>
</evidence>
<dbReference type="GO" id="GO:0039502">
    <property type="term" value="P:symbiont-mediated suppression of host type I interferon-mediated signaling pathway"/>
    <property type="evidence" value="ECO:0007669"/>
    <property type="project" value="UniProtKB-UniRule"/>
</dbReference>
<evidence type="ECO:0000256" key="19">
    <source>
        <dbReference type="PIRNR" id="PIRNR003407"/>
    </source>
</evidence>
<evidence type="ECO:0000256" key="12">
    <source>
        <dbReference type="ARBA" id="ARBA00023159"/>
    </source>
</evidence>
<dbReference type="Proteomes" id="UP000119242">
    <property type="component" value="Segment"/>
</dbReference>
<evidence type="ECO:0000313" key="21">
    <source>
        <dbReference type="Proteomes" id="UP000119242"/>
    </source>
</evidence>
<keyword evidence="12 18" id="KW-0010">Activator</keyword>
<dbReference type="EMBL" id="JX141478">
    <property type="protein sequence ID" value="AFQ52498.1"/>
    <property type="molecule type" value="Genomic_DNA"/>
</dbReference>
<comment type="subunit">
    <text evidence="18">Homodimer. Homooligomer. Interacts with host RB1; this interaction induces dissociation of RB1-E2F1 complex thereby disrupting RB1 activity. Interacts with host EP300; this interaction represses EP300 transcriptional activity. Interacts with protein E2; this interaction inhibits E7 oncogenic activity. Interacts with host TMEM173/STING; this interaction impairs the ability of TMEM173/STING to sense cytosolic DNA and promote the production of type I interferon (IFN-alpha and IFN-beta).</text>
</comment>
<keyword evidence="17 18" id="KW-1078">G1/S host cell cycle checkpoint dysregulation by virus</keyword>
<keyword evidence="2 18" id="KW-0244">Early protein</keyword>
<dbReference type="GO" id="GO:0003677">
    <property type="term" value="F:DNA binding"/>
    <property type="evidence" value="ECO:0007669"/>
    <property type="project" value="UniProtKB-UniRule"/>
</dbReference>
<evidence type="ECO:0000256" key="8">
    <source>
        <dbReference type="ARBA" id="ARBA00022830"/>
    </source>
</evidence>
<dbReference type="SUPFAM" id="SSF161234">
    <property type="entry name" value="E7 C-terminal domain-like"/>
    <property type="match status" value="1"/>
</dbReference>
<dbReference type="GO" id="GO:0030430">
    <property type="term" value="C:host cell cytoplasm"/>
    <property type="evidence" value="ECO:0007669"/>
    <property type="project" value="UniProtKB-SubCell"/>
</dbReference>
<dbReference type="OrthoDB" id="28045at10239"/>
<dbReference type="InterPro" id="IPR000148">
    <property type="entry name" value="Papilloma_E7"/>
</dbReference>
<evidence type="ECO:0000256" key="2">
    <source>
        <dbReference type="ARBA" id="ARBA00022518"/>
    </source>
</evidence>
<dbReference type="GO" id="GO:0039645">
    <property type="term" value="P:symbiont-mediated perturbation of host cell cycle G1/S transition checkpoint"/>
    <property type="evidence" value="ECO:0007669"/>
    <property type="project" value="UniProtKB-UniRule"/>
</dbReference>
<keyword evidence="9 18" id="KW-0862">Zinc</keyword>
<evidence type="ECO:0000256" key="15">
    <source>
        <dbReference type="ARBA" id="ARBA00023258"/>
    </source>
</evidence>
<dbReference type="GO" id="GO:0008270">
    <property type="term" value="F:zinc ion binding"/>
    <property type="evidence" value="ECO:0007669"/>
    <property type="project" value="UniProtKB-KW"/>
</dbReference>
<keyword evidence="15" id="KW-0922">Interferon antiviral system evasion</keyword>
<evidence type="ECO:0000256" key="13">
    <source>
        <dbReference type="ARBA" id="ARBA00023163"/>
    </source>
</evidence>
<dbReference type="PIRSF" id="PIRSF003407">
    <property type="entry name" value="Papvi_E7"/>
    <property type="match status" value="1"/>
</dbReference>
<comment type="similarity">
    <text evidence="18 19">Belongs to the papillomaviridae E7 protein family.</text>
</comment>
<dbReference type="GO" id="GO:0003700">
    <property type="term" value="F:DNA-binding transcription factor activity"/>
    <property type="evidence" value="ECO:0007669"/>
    <property type="project" value="UniProtKB-UniRule"/>
</dbReference>
<comment type="domain">
    <text evidence="18">The E7 terminal domain is an intrinsically disordered domain, whose flexibility and conformational transitions confer target adaptability to the oncoprotein. It allows adaptation to a variety of protein targets and exposes the PEST degradation sequence that regulates its turnover in the cell.</text>
</comment>
<name>J7JIX2_9PAPI</name>
<evidence type="ECO:0000256" key="5">
    <source>
        <dbReference type="ARBA" id="ARBA00022632"/>
    </source>
</evidence>
<comment type="PTM">
    <text evidence="18">Highly phosphorylated.</text>
</comment>
<sequence>MRGLAPTNRDLDLELGELVLPENLLSSERLDTEEEESEPDPQHYRVVTNCGRCHSTLRVFVAVLSVFQLRTFEQLLLDGFTIVCLRCSQQQSHGRH</sequence>
<protein>
    <recommendedName>
        <fullName evidence="18 19">Protein E7</fullName>
    </recommendedName>
</protein>
<keyword evidence="3 18" id="KW-1048">Host nucleus</keyword>
<evidence type="ECO:0000256" key="18">
    <source>
        <dbReference type="HAMAP-Rule" id="MF_04004"/>
    </source>
</evidence>
<keyword evidence="5 18" id="KW-1090">Inhibition of host innate immune response by virus</keyword>
<accession>J7JIX2</accession>
<dbReference type="GO" id="GO:0019904">
    <property type="term" value="F:protein domain specific binding"/>
    <property type="evidence" value="ECO:0007669"/>
    <property type="project" value="UniProtKB-UniRule"/>
</dbReference>
<keyword evidence="6 18" id="KW-0479">Metal-binding</keyword>
<keyword evidence="7 18" id="KW-0863">Zinc-finger</keyword>
<comment type="function">
    <text evidence="19">E7 protein has both transforming and trans-activating activities.</text>
</comment>
<gene>
    <name evidence="18" type="primary">E7</name>
</gene>
<evidence type="ECO:0000256" key="14">
    <source>
        <dbReference type="ARBA" id="ARBA00023200"/>
    </source>
</evidence>
<dbReference type="GO" id="GO:0042025">
    <property type="term" value="C:host cell nucleus"/>
    <property type="evidence" value="ECO:0007669"/>
    <property type="project" value="UniProtKB-SubCell"/>
</dbReference>
<comment type="subcellular location">
    <subcellularLocation>
        <location evidence="18">Host cytoplasm</location>
    </subcellularLocation>
    <subcellularLocation>
        <location evidence="18">Host nucleus</location>
    </subcellularLocation>
    <text evidence="18">Predominantly found in the host nucleus.</text>
</comment>
<keyword evidence="10 18" id="KW-0805">Transcription regulation</keyword>
<dbReference type="KEGG" id="vg:18937738"/>
<evidence type="ECO:0000256" key="7">
    <source>
        <dbReference type="ARBA" id="ARBA00022771"/>
    </source>
</evidence>
<keyword evidence="16 18" id="KW-0899">Viral immunoevasion</keyword>
<keyword evidence="21" id="KW-1185">Reference proteome</keyword>
<evidence type="ECO:0000256" key="1">
    <source>
        <dbReference type="ARBA" id="ARBA00022504"/>
    </source>
</evidence>
<keyword evidence="1 18" id="KW-1121">Modulation of host cell cycle by virus</keyword>
<keyword evidence="4 18" id="KW-0945">Host-virus interaction</keyword>
<evidence type="ECO:0000256" key="17">
    <source>
        <dbReference type="ARBA" id="ARBA00023309"/>
    </source>
</evidence>
<dbReference type="Pfam" id="PF00527">
    <property type="entry name" value="E7"/>
    <property type="match status" value="1"/>
</dbReference>
<keyword evidence="11 18" id="KW-0238">DNA-binding</keyword>
<dbReference type="GO" id="GO:0052170">
    <property type="term" value="P:symbiont-mediated suppression of host innate immune response"/>
    <property type="evidence" value="ECO:0007669"/>
    <property type="project" value="UniProtKB-KW"/>
</dbReference>
<dbReference type="Gene3D" id="3.30.160.330">
    <property type="match status" value="1"/>
</dbReference>
<evidence type="ECO:0000313" key="20">
    <source>
        <dbReference type="EMBL" id="AFQ52498.1"/>
    </source>
</evidence>
<comment type="function">
    <text evidence="18">Plays a role in viral genome replication by driving entry of quiescent cells into the cell cycle. Stimulation of progression from G1 to S phase allows the virus to efficiently use the cellular DNA replicating machinery to achieve viral genome replication. E7 protein has both transforming and trans-activating activities. Induces the disassembly of the E2F1 transcription factor from RB1, with subsequent transcriptional activation of E2F1-regulated S-phase genes. Interferes with host histone deacetylation mediated by HDAC1 and HDAC2, leading to transcription activation. Plays also a role in the inhibition of both antiviral and antiproliferative functions of host interferon alpha. Interaction with host TMEM173/STING impairs the ability of TMEM173/STING to sense cytosolic DNA and promote the production of type I interferon (IFN-alpha and IFN-beta).</text>
</comment>
<reference evidence="20 21" key="1">
    <citation type="journal article" date="2012" name="J. Virol.">
        <title>Entire genomic sequence of novel canine papillomavirus type 13.</title>
        <authorList>
            <person name="Lange C.E."/>
            <person name="Ackermann M."/>
            <person name="Favrot C."/>
            <person name="Tobler K."/>
        </authorList>
    </citation>
    <scope>NUCLEOTIDE SEQUENCE [LARGE SCALE GENOMIC DNA]</scope>
    <source>
        <strain evidence="20">Zurich/2011</strain>
    </source>
</reference>
<keyword evidence="13 18" id="KW-0804">Transcription</keyword>
<evidence type="ECO:0000256" key="6">
    <source>
        <dbReference type="ARBA" id="ARBA00022723"/>
    </source>
</evidence>